<organism evidence="1 2">
    <name type="scientific">Larimichthys crocea</name>
    <name type="common">Large yellow croaker</name>
    <name type="synonym">Pseudosciaena crocea</name>
    <dbReference type="NCBI Taxonomy" id="215358"/>
    <lineage>
        <taxon>Eukaryota</taxon>
        <taxon>Metazoa</taxon>
        <taxon>Chordata</taxon>
        <taxon>Craniata</taxon>
        <taxon>Vertebrata</taxon>
        <taxon>Euteleostomi</taxon>
        <taxon>Actinopterygii</taxon>
        <taxon>Neopterygii</taxon>
        <taxon>Teleostei</taxon>
        <taxon>Neoteleostei</taxon>
        <taxon>Acanthomorphata</taxon>
        <taxon>Eupercaria</taxon>
        <taxon>Sciaenidae</taxon>
        <taxon>Larimichthys</taxon>
    </lineage>
</organism>
<accession>A0ACD3QD89</accession>
<protein>
    <submittedName>
        <fullName evidence="1">Uncharacterized protein</fullName>
    </submittedName>
</protein>
<dbReference type="Proteomes" id="UP000793456">
    <property type="component" value="Chromosome XX"/>
</dbReference>
<name>A0ACD3QD89_LARCR</name>
<sequence>MAVILVALLLVCTVEWDKSLFAAAQSCVDESRFKEQVLYVGQQWPPYRLNCPLELVQSQSSPQLKLTWQKDCQQFPTQEGKAYVEFASLSFQDQGNYTCVQQGNSTTSSTVRLIVKESQCSKAPEFKPNGNLTRLGRNVGSTVILNCSALLFWDPKEKQCDTTLQWSKDGQPLTNHTLYTHNISSWSPVAGQLMVNSLLEITLRELDDFGLYSCAVRNVSSDFSLDNSSVPSHTAAVIAAIILLLLLSIAAVVYSRCHLNIKLWYRNTYGDYELNDGKLYDAYISYVNNDHDRKFVNFILKPHLENKNAYKVHLNENEILTWLRAVRFLTINNNTVSPEPSAELLMNISRSRRLIVVLSYAYLEQDWCCNNFRQGLLHLLELCKSPILIMLEGQSKRMRPEIKQQLSEHQHRLTTPSSVFWKELALAMPRKVVFRSESVGDPQTMLQDDKDPMLTLNPDYLDCRSDTDPAGDLGLRLPVYKAMTCKAPVLPPATMNAAEPKPVDIDVSDLGSRNYGARSDFYCLVTEEDI</sequence>
<evidence type="ECO:0000313" key="1">
    <source>
        <dbReference type="EMBL" id="TMS05156.1"/>
    </source>
</evidence>
<evidence type="ECO:0000313" key="2">
    <source>
        <dbReference type="Proteomes" id="UP000793456"/>
    </source>
</evidence>
<comment type="caution">
    <text evidence="1">The sequence shown here is derived from an EMBL/GenBank/DDBJ whole genome shotgun (WGS) entry which is preliminary data.</text>
</comment>
<reference evidence="1" key="1">
    <citation type="submission" date="2018-11" db="EMBL/GenBank/DDBJ databases">
        <title>The sequence and de novo assembly of Larimichthys crocea genome using PacBio and Hi-C technologies.</title>
        <authorList>
            <person name="Xu P."/>
            <person name="Chen B."/>
            <person name="Zhou Z."/>
            <person name="Ke Q."/>
            <person name="Wu Y."/>
            <person name="Bai H."/>
            <person name="Pu F."/>
        </authorList>
    </citation>
    <scope>NUCLEOTIDE SEQUENCE</scope>
    <source>
        <tissue evidence="1">Muscle</tissue>
    </source>
</reference>
<dbReference type="EMBL" id="CM011693">
    <property type="protein sequence ID" value="TMS05156.1"/>
    <property type="molecule type" value="Genomic_DNA"/>
</dbReference>
<keyword evidence="2" id="KW-1185">Reference proteome</keyword>
<gene>
    <name evidence="1" type="ORF">E3U43_004406</name>
</gene>
<proteinExistence type="predicted"/>